<dbReference type="InterPro" id="IPR015943">
    <property type="entry name" value="WD40/YVTN_repeat-like_dom_sf"/>
</dbReference>
<sequence>MLKFYTTRFWLAVLAVLGLTGVAGMTTGCGFFPKITTCTTNCTTASNFMYVANTASAGTAAGSVAGFSLTTKTTAATSTTPATSTLSLAVTPNSAYSLGFVPSAIAITPTNTFIYAASQTTGIFLYSVGSNGALTEENNSTAVASDLASSMQVDSTGSWLIVADASLASSNAIINVYSIASTTGLLTLSGTLNGVKVAGASRQLFIAPNNVNVFLTLSTGGTESLTLNATTGALTDQANLPPITTPNADLGVTTDPNSTFVFVTETGASAVRVLTIGTNGALTNVSGSPFATGGTGPAAVLVDSSGSYVYVANSTSNTVSGFVLAANGTLTAISGSPFATGAGPSGLAEDSTKTYLGVVCNGGGSDLEVYSFDATTLGKLDAAGNATTGTDPTLPIAIVASKAVSST</sequence>
<dbReference type="PROSITE" id="PS51257">
    <property type="entry name" value="PROKAR_LIPOPROTEIN"/>
    <property type="match status" value="1"/>
</dbReference>
<evidence type="ECO:0000313" key="4">
    <source>
        <dbReference type="Proteomes" id="UP000253606"/>
    </source>
</evidence>
<keyword evidence="2" id="KW-0119">Carbohydrate metabolism</keyword>
<accession>A0A2Z5FYC5</accession>
<dbReference type="Gene3D" id="2.130.10.10">
    <property type="entry name" value="YVTN repeat-like/Quinoprotein amine dehydrogenase"/>
    <property type="match status" value="2"/>
</dbReference>
<reference evidence="3 4" key="1">
    <citation type="journal article" date="2018" name="Front. Microbiol.">
        <title>Hydrolytic Capabilities as a Key to Environmental Success: Chitinolytic and Cellulolytic Acidobacteria From Acidic Sub-arctic Soils and Boreal Peatlands.</title>
        <authorList>
            <person name="Belova S.E."/>
            <person name="Ravin N.V."/>
            <person name="Pankratov T.A."/>
            <person name="Rakitin A.L."/>
            <person name="Ivanova A.A."/>
            <person name="Beletsky A.V."/>
            <person name="Mardanov A.V."/>
            <person name="Sinninghe Damste J.S."/>
            <person name="Dedysh S.N."/>
        </authorList>
    </citation>
    <scope>NUCLEOTIDE SEQUENCE [LARGE SCALE GENOMIC DNA]</scope>
    <source>
        <strain evidence="3 4">SBC82</strain>
    </source>
</reference>
<gene>
    <name evidence="3" type="ORF">ACPOL_2040</name>
</gene>
<dbReference type="Pfam" id="PF10282">
    <property type="entry name" value="Lactonase"/>
    <property type="match status" value="2"/>
</dbReference>
<dbReference type="GO" id="GO:0006006">
    <property type="term" value="P:glucose metabolic process"/>
    <property type="evidence" value="ECO:0007669"/>
    <property type="project" value="UniProtKB-KW"/>
</dbReference>
<keyword evidence="2" id="KW-0313">Glucose metabolism</keyword>
<dbReference type="AlphaFoldDB" id="A0A2Z5FYC5"/>
<dbReference type="InterPro" id="IPR019405">
    <property type="entry name" value="Lactonase_7-beta_prop"/>
</dbReference>
<protein>
    <submittedName>
        <fullName evidence="3">Uncharacterized protein</fullName>
    </submittedName>
</protein>
<dbReference type="PANTHER" id="PTHR30344">
    <property type="entry name" value="6-PHOSPHOGLUCONOLACTONASE-RELATED"/>
    <property type="match status" value="1"/>
</dbReference>
<comment type="similarity">
    <text evidence="1">Belongs to the cycloisomerase 2 family.</text>
</comment>
<dbReference type="InterPro" id="IPR050282">
    <property type="entry name" value="Cycloisomerase_2"/>
</dbReference>
<dbReference type="EMBL" id="CP030840">
    <property type="protein sequence ID" value="AXC11376.1"/>
    <property type="molecule type" value="Genomic_DNA"/>
</dbReference>
<evidence type="ECO:0000256" key="1">
    <source>
        <dbReference type="ARBA" id="ARBA00005564"/>
    </source>
</evidence>
<dbReference type="PANTHER" id="PTHR30344:SF1">
    <property type="entry name" value="6-PHOSPHOGLUCONOLACTONASE"/>
    <property type="match status" value="1"/>
</dbReference>
<name>A0A2Z5FYC5_9BACT</name>
<dbReference type="SUPFAM" id="SSF63829">
    <property type="entry name" value="Calcium-dependent phosphotriesterase"/>
    <property type="match status" value="1"/>
</dbReference>
<evidence type="ECO:0000256" key="2">
    <source>
        <dbReference type="ARBA" id="ARBA00022526"/>
    </source>
</evidence>
<keyword evidence="4" id="KW-1185">Reference proteome</keyword>
<proteinExistence type="inferred from homology"/>
<organism evidence="3 4">
    <name type="scientific">Acidisarcina polymorpha</name>
    <dbReference type="NCBI Taxonomy" id="2211140"/>
    <lineage>
        <taxon>Bacteria</taxon>
        <taxon>Pseudomonadati</taxon>
        <taxon>Acidobacteriota</taxon>
        <taxon>Terriglobia</taxon>
        <taxon>Terriglobales</taxon>
        <taxon>Acidobacteriaceae</taxon>
        <taxon>Acidisarcina</taxon>
    </lineage>
</organism>
<evidence type="ECO:0000313" key="3">
    <source>
        <dbReference type="EMBL" id="AXC11376.1"/>
    </source>
</evidence>
<dbReference type="KEGG" id="abas:ACPOL_2040"/>
<dbReference type="GO" id="GO:0017057">
    <property type="term" value="F:6-phosphogluconolactonase activity"/>
    <property type="evidence" value="ECO:0007669"/>
    <property type="project" value="TreeGrafter"/>
</dbReference>
<dbReference type="SUPFAM" id="SSF75011">
    <property type="entry name" value="3-carboxy-cis,cis-mucoante lactonizing enzyme"/>
    <property type="match status" value="1"/>
</dbReference>
<dbReference type="Proteomes" id="UP000253606">
    <property type="component" value="Chromosome"/>
</dbReference>